<feature type="signal peptide" evidence="5">
    <location>
        <begin position="1"/>
        <end position="20"/>
    </location>
</feature>
<dbReference type="InterPro" id="IPR031825">
    <property type="entry name" value="RXLR"/>
</dbReference>
<dbReference type="VEuPathDB" id="FungiDB:PC110_g16959"/>
<feature type="region of interest" description="Disordered" evidence="6">
    <location>
        <begin position="49"/>
        <end position="68"/>
    </location>
</feature>
<evidence type="ECO:0000313" key="8">
    <source>
        <dbReference type="Proteomes" id="UP000688947"/>
    </source>
</evidence>
<comment type="caution">
    <text evidence="7">The sequence shown here is derived from an EMBL/GenBank/DDBJ whole genome shotgun (WGS) entry which is preliminary data.</text>
</comment>
<dbReference type="Proteomes" id="UP000688947">
    <property type="component" value="Unassembled WGS sequence"/>
</dbReference>
<accession>A0A8T1UAY5</accession>
<comment type="function">
    <text evidence="5">Effector that suppresses plant defense responses during pathogen infection.</text>
</comment>
<evidence type="ECO:0000256" key="5">
    <source>
        <dbReference type="RuleBase" id="RU367124"/>
    </source>
</evidence>
<reference evidence="7" key="1">
    <citation type="submission" date="2021-01" db="EMBL/GenBank/DDBJ databases">
        <title>Phytophthora aleatoria, a newly-described species from Pinus radiata is distinct from Phytophthora cactorum isolates based on comparative genomics.</title>
        <authorList>
            <person name="Mcdougal R."/>
            <person name="Panda P."/>
            <person name="Williams N."/>
            <person name="Studholme D.J."/>
        </authorList>
    </citation>
    <scope>NUCLEOTIDE SEQUENCE</scope>
    <source>
        <strain evidence="7">NZFS 3830</strain>
    </source>
</reference>
<comment type="subcellular location">
    <subcellularLocation>
        <location evidence="1 5">Secreted</location>
    </subcellularLocation>
</comment>
<keyword evidence="3 5" id="KW-0964">Secreted</keyword>
<evidence type="ECO:0000256" key="2">
    <source>
        <dbReference type="ARBA" id="ARBA00010400"/>
    </source>
</evidence>
<protein>
    <recommendedName>
        <fullName evidence="5">RxLR effector protein</fullName>
    </recommendedName>
</protein>
<comment type="domain">
    <text evidence="5">The RxLR-dEER motif acts to carry the protein into the host cell cytoplasm through binding to cell surface phosphatidylinositol-3-phosphate.</text>
</comment>
<dbReference type="Pfam" id="PF16810">
    <property type="entry name" value="RXLR"/>
    <property type="match status" value="1"/>
</dbReference>
<evidence type="ECO:0000256" key="3">
    <source>
        <dbReference type="ARBA" id="ARBA00022525"/>
    </source>
</evidence>
<organism evidence="7 8">
    <name type="scientific">Phytophthora cactorum</name>
    <dbReference type="NCBI Taxonomy" id="29920"/>
    <lineage>
        <taxon>Eukaryota</taxon>
        <taxon>Sar</taxon>
        <taxon>Stramenopiles</taxon>
        <taxon>Oomycota</taxon>
        <taxon>Peronosporomycetes</taxon>
        <taxon>Peronosporales</taxon>
        <taxon>Peronosporaceae</taxon>
        <taxon>Phytophthora</taxon>
    </lineage>
</organism>
<dbReference type="OrthoDB" id="106317at2759"/>
<evidence type="ECO:0000256" key="1">
    <source>
        <dbReference type="ARBA" id="ARBA00004613"/>
    </source>
</evidence>
<evidence type="ECO:0000256" key="4">
    <source>
        <dbReference type="ARBA" id="ARBA00022729"/>
    </source>
</evidence>
<gene>
    <name evidence="7" type="ORF">JG687_00010094</name>
</gene>
<name>A0A8T1UAY5_9STRA</name>
<feature type="chain" id="PRO_5035727449" description="RxLR effector protein" evidence="5">
    <location>
        <begin position="21"/>
        <end position="86"/>
    </location>
</feature>
<sequence>MGLYNVFLVTAIILVVGSHGLPTTAANDQAKLPTMTAPDIAPSVRSLLSESDGTNKLRGADNTSGQDEERGFFSTAKLKLFLNLRK</sequence>
<evidence type="ECO:0000313" key="7">
    <source>
        <dbReference type="EMBL" id="KAG6957269.1"/>
    </source>
</evidence>
<dbReference type="EMBL" id="JAENGZ010000555">
    <property type="protein sequence ID" value="KAG6957269.1"/>
    <property type="molecule type" value="Genomic_DNA"/>
</dbReference>
<keyword evidence="4 5" id="KW-0732">Signal</keyword>
<dbReference type="AlphaFoldDB" id="A0A8T1UAY5"/>
<comment type="similarity">
    <text evidence="2 5">Belongs to the RxLR effector family.</text>
</comment>
<proteinExistence type="inferred from homology"/>
<evidence type="ECO:0000256" key="6">
    <source>
        <dbReference type="SAM" id="MobiDB-lite"/>
    </source>
</evidence>